<dbReference type="AlphaFoldDB" id="A0AAU8JM53"/>
<dbReference type="RefSeq" id="WP_354636183.1">
    <property type="nucleotide sequence ID" value="NZ_CP159837.1"/>
</dbReference>
<dbReference type="SUPFAM" id="SSF52540">
    <property type="entry name" value="P-loop containing nucleoside triphosphate hydrolases"/>
    <property type="match status" value="1"/>
</dbReference>
<organism evidence="2">
    <name type="scientific">Planktothricoides raciborskii GIHE-MW2</name>
    <dbReference type="NCBI Taxonomy" id="2792601"/>
    <lineage>
        <taxon>Bacteria</taxon>
        <taxon>Bacillati</taxon>
        <taxon>Cyanobacteriota</taxon>
        <taxon>Cyanophyceae</taxon>
        <taxon>Oscillatoriophycideae</taxon>
        <taxon>Oscillatoriales</taxon>
        <taxon>Oscillatoriaceae</taxon>
        <taxon>Planktothricoides</taxon>
    </lineage>
</organism>
<dbReference type="EMBL" id="CP159837">
    <property type="protein sequence ID" value="XCM39484.1"/>
    <property type="molecule type" value="Genomic_DNA"/>
</dbReference>
<evidence type="ECO:0000259" key="1">
    <source>
        <dbReference type="Pfam" id="PF13304"/>
    </source>
</evidence>
<dbReference type="PANTHER" id="PTHR32182:SF22">
    <property type="entry name" value="ATP-DEPENDENT ENDONUCLEASE, OLD FAMILY-RELATED"/>
    <property type="match status" value="1"/>
</dbReference>
<protein>
    <submittedName>
        <fullName evidence="2">AAA family ATPase</fullName>
    </submittedName>
</protein>
<dbReference type="CDD" id="cd00267">
    <property type="entry name" value="ABC_ATPase"/>
    <property type="match status" value="1"/>
</dbReference>
<gene>
    <name evidence="2" type="ORF">ABWT76_002417</name>
</gene>
<dbReference type="GO" id="GO:0006302">
    <property type="term" value="P:double-strand break repair"/>
    <property type="evidence" value="ECO:0007669"/>
    <property type="project" value="TreeGrafter"/>
</dbReference>
<accession>A0AAU8JM53</accession>
<dbReference type="GO" id="GO:0005524">
    <property type="term" value="F:ATP binding"/>
    <property type="evidence" value="ECO:0007669"/>
    <property type="project" value="InterPro"/>
</dbReference>
<proteinExistence type="predicted"/>
<reference evidence="2" key="1">
    <citation type="submission" date="2024-07" db="EMBL/GenBank/DDBJ databases">
        <authorList>
            <person name="Kim Y.J."/>
            <person name="Jeong J.Y."/>
        </authorList>
    </citation>
    <scope>NUCLEOTIDE SEQUENCE</scope>
    <source>
        <strain evidence="2">GIHE-MW2</strain>
    </source>
</reference>
<dbReference type="InterPro" id="IPR003959">
    <property type="entry name" value="ATPase_AAA_core"/>
</dbReference>
<dbReference type="Gene3D" id="3.40.50.300">
    <property type="entry name" value="P-loop containing nucleotide triphosphate hydrolases"/>
    <property type="match status" value="1"/>
</dbReference>
<dbReference type="PANTHER" id="PTHR32182">
    <property type="entry name" value="DNA REPLICATION AND REPAIR PROTEIN RECF"/>
    <property type="match status" value="1"/>
</dbReference>
<dbReference type="GO" id="GO:0000731">
    <property type="term" value="P:DNA synthesis involved in DNA repair"/>
    <property type="evidence" value="ECO:0007669"/>
    <property type="project" value="TreeGrafter"/>
</dbReference>
<name>A0AAU8JM53_9CYAN</name>
<dbReference type="InterPro" id="IPR027417">
    <property type="entry name" value="P-loop_NTPase"/>
</dbReference>
<dbReference type="GO" id="GO:0016887">
    <property type="term" value="F:ATP hydrolysis activity"/>
    <property type="evidence" value="ECO:0007669"/>
    <property type="project" value="InterPro"/>
</dbReference>
<evidence type="ECO:0000313" key="2">
    <source>
        <dbReference type="EMBL" id="XCM39484.1"/>
    </source>
</evidence>
<feature type="domain" description="ATPase AAA-type core" evidence="1">
    <location>
        <begin position="136"/>
        <end position="217"/>
    </location>
</feature>
<sequence length="268" mass="30794">MIFTQETICNRAEAGKIPYTLTFDPGLKESGLPQRCQSPNQSIERTVFELLHRCPVFQFHDTSKQAKIRNKGYIDDNIFLRSDGGNLAAFLYGMRNNHQNHKYYQKIVRYIQKIMPQFGYFQLKPSRLNENYIMLNWQEKGSDYLFGLHQISHGVLRFMAIATLLLQPPEILPGLIILDEPELGLHPSAISVLAGMAKIASINCQIIMATQSPRLVDEFAPENILIVERNSQKGCSEFKTLDRENLTEWLERYSMSELWEKNVLGGQP</sequence>
<dbReference type="Pfam" id="PF13304">
    <property type="entry name" value="AAA_21"/>
    <property type="match status" value="1"/>
</dbReference>